<feature type="domain" description="N-acetyltransferase" evidence="1">
    <location>
        <begin position="129"/>
        <end position="268"/>
    </location>
</feature>
<reference evidence="2" key="1">
    <citation type="submission" date="2022-02" db="EMBL/GenBank/DDBJ databases">
        <title>Paenibacillus sp. MBLB1832 Whole Genome Shotgun Sequencing.</title>
        <authorList>
            <person name="Hwang C.Y."/>
            <person name="Cho E.-S."/>
            <person name="Seo M.-J."/>
        </authorList>
    </citation>
    <scope>NUCLEOTIDE SEQUENCE</scope>
    <source>
        <strain evidence="2">MBLB1832</strain>
    </source>
</reference>
<dbReference type="Gene3D" id="3.40.630.30">
    <property type="match status" value="1"/>
</dbReference>
<dbReference type="CDD" id="cd04301">
    <property type="entry name" value="NAT_SF"/>
    <property type="match status" value="1"/>
</dbReference>
<dbReference type="EMBL" id="CP130319">
    <property type="protein sequence ID" value="WNR42290.1"/>
    <property type="molecule type" value="Genomic_DNA"/>
</dbReference>
<sequence length="268" mass="30115">MVMQQHFYEQLDVIAANTWPAETCSTLGQWQLRASRGVTKRANSVLAIGGYPPEPDWLQRVEQFYHNQDLPAIFHISPASPATLDAYLQEQGYVIDTPCLIMTAESQTVLQFAEERLKSQYVDASDLQIDISPVATAAWLEAFLRLEQFPDTRMSFYRGLSERMPAPKAFITLLEHGQVVALGTALVEGDWAGFVNVIVDEAYRGKGYGYAILHALTAWSMVNGATQQYLQVITSNVPAVTLYEKLSYRSVYGYHYRVKYDIPSLVSS</sequence>
<dbReference type="AlphaFoldDB" id="A0AA96RI17"/>
<dbReference type="RefSeq" id="WP_314795609.1">
    <property type="nucleotide sequence ID" value="NZ_CP130319.1"/>
</dbReference>
<dbReference type="Proteomes" id="UP001304650">
    <property type="component" value="Chromosome"/>
</dbReference>
<dbReference type="PROSITE" id="PS51186">
    <property type="entry name" value="GNAT"/>
    <property type="match status" value="1"/>
</dbReference>
<dbReference type="EC" id="2.3.1.-" evidence="2"/>
<evidence type="ECO:0000313" key="3">
    <source>
        <dbReference type="Proteomes" id="UP001304650"/>
    </source>
</evidence>
<name>A0AA96RI17_9BACL</name>
<organism evidence="2 3">
    <name type="scientific">Paenibacillus roseopurpureus</name>
    <dbReference type="NCBI Taxonomy" id="2918901"/>
    <lineage>
        <taxon>Bacteria</taxon>
        <taxon>Bacillati</taxon>
        <taxon>Bacillota</taxon>
        <taxon>Bacilli</taxon>
        <taxon>Bacillales</taxon>
        <taxon>Paenibacillaceae</taxon>
        <taxon>Paenibacillus</taxon>
    </lineage>
</organism>
<keyword evidence="2" id="KW-0808">Transferase</keyword>
<gene>
    <name evidence="2" type="ORF">MJB10_14200</name>
</gene>
<keyword evidence="2" id="KW-0012">Acyltransferase</keyword>
<dbReference type="InterPro" id="IPR000182">
    <property type="entry name" value="GNAT_dom"/>
</dbReference>
<dbReference type="KEGG" id="proo:MJB10_14200"/>
<evidence type="ECO:0000313" key="2">
    <source>
        <dbReference type="EMBL" id="WNR42290.1"/>
    </source>
</evidence>
<evidence type="ECO:0000259" key="1">
    <source>
        <dbReference type="PROSITE" id="PS51186"/>
    </source>
</evidence>
<dbReference type="Pfam" id="PF24553">
    <property type="entry name" value="Rv0428c_C"/>
    <property type="match status" value="1"/>
</dbReference>
<dbReference type="InterPro" id="IPR016181">
    <property type="entry name" value="Acyl_CoA_acyltransferase"/>
</dbReference>
<keyword evidence="3" id="KW-1185">Reference proteome</keyword>
<accession>A0AA96RI17</accession>
<protein>
    <submittedName>
        <fullName evidence="2">GNAT family N-acetyltransferase</fullName>
        <ecNumber evidence="2">2.3.1.-</ecNumber>
    </submittedName>
</protein>
<dbReference type="GO" id="GO:0016747">
    <property type="term" value="F:acyltransferase activity, transferring groups other than amino-acyl groups"/>
    <property type="evidence" value="ECO:0007669"/>
    <property type="project" value="InterPro"/>
</dbReference>
<proteinExistence type="predicted"/>
<dbReference type="InterPro" id="IPR056935">
    <property type="entry name" value="Rv0428c-like_C"/>
</dbReference>
<dbReference type="SUPFAM" id="SSF55729">
    <property type="entry name" value="Acyl-CoA N-acyltransferases (Nat)"/>
    <property type="match status" value="1"/>
</dbReference>